<evidence type="ECO:0000313" key="2">
    <source>
        <dbReference type="Proteomes" id="UP001597368"/>
    </source>
</evidence>
<dbReference type="Proteomes" id="UP001597368">
    <property type="component" value="Unassembled WGS sequence"/>
</dbReference>
<proteinExistence type="predicted"/>
<dbReference type="EMBL" id="JBHUFV010000073">
    <property type="protein sequence ID" value="MFD1938756.1"/>
    <property type="molecule type" value="Genomic_DNA"/>
</dbReference>
<keyword evidence="2" id="KW-1185">Reference proteome</keyword>
<evidence type="ECO:0000313" key="1">
    <source>
        <dbReference type="EMBL" id="MFD1938756.1"/>
    </source>
</evidence>
<sequence>MAAKYAVDPRAKLAAAPLWQALEKVATERGTSVAAMLAARPAMAKRAKRLERGLGWVMWHRTARPVGEAARTHICTPT</sequence>
<protein>
    <submittedName>
        <fullName evidence="1">Uncharacterized protein</fullName>
    </submittedName>
</protein>
<dbReference type="RefSeq" id="WP_379580849.1">
    <property type="nucleotide sequence ID" value="NZ_JBHUFV010000073.1"/>
</dbReference>
<accession>A0ABW4TDD5</accession>
<comment type="caution">
    <text evidence="1">The sequence shown here is derived from an EMBL/GenBank/DDBJ whole genome shotgun (WGS) entry which is preliminary data.</text>
</comment>
<name>A0ABW4TDD5_9ACTN</name>
<organism evidence="1 2">
    <name type="scientific">Nonomuraea mangrovi</name>
    <dbReference type="NCBI Taxonomy" id="2316207"/>
    <lineage>
        <taxon>Bacteria</taxon>
        <taxon>Bacillati</taxon>
        <taxon>Actinomycetota</taxon>
        <taxon>Actinomycetes</taxon>
        <taxon>Streptosporangiales</taxon>
        <taxon>Streptosporangiaceae</taxon>
        <taxon>Nonomuraea</taxon>
    </lineage>
</organism>
<gene>
    <name evidence="1" type="ORF">ACFSKW_45570</name>
</gene>
<reference evidence="2" key="1">
    <citation type="journal article" date="2019" name="Int. J. Syst. Evol. Microbiol.">
        <title>The Global Catalogue of Microorganisms (GCM) 10K type strain sequencing project: providing services to taxonomists for standard genome sequencing and annotation.</title>
        <authorList>
            <consortium name="The Broad Institute Genomics Platform"/>
            <consortium name="The Broad Institute Genome Sequencing Center for Infectious Disease"/>
            <person name="Wu L."/>
            <person name="Ma J."/>
        </authorList>
    </citation>
    <scope>NUCLEOTIDE SEQUENCE [LARGE SCALE GENOMIC DNA]</scope>
    <source>
        <strain evidence="2">ICMP 6774ER</strain>
    </source>
</reference>